<evidence type="ECO:0000313" key="9">
    <source>
        <dbReference type="Proteomes" id="UP000323454"/>
    </source>
</evidence>
<dbReference type="Pfam" id="PF08281">
    <property type="entry name" value="Sigma70_r4_2"/>
    <property type="match status" value="1"/>
</dbReference>
<comment type="similarity">
    <text evidence="1">Belongs to the sigma-70 factor family. ECF subfamily.</text>
</comment>
<dbReference type="GO" id="GO:0006352">
    <property type="term" value="P:DNA-templated transcription initiation"/>
    <property type="evidence" value="ECO:0007669"/>
    <property type="project" value="InterPro"/>
</dbReference>
<dbReference type="GO" id="GO:0016987">
    <property type="term" value="F:sigma factor activity"/>
    <property type="evidence" value="ECO:0007669"/>
    <property type="project" value="UniProtKB-KW"/>
</dbReference>
<sequence length="212" mass="23409">MTLLRRAASRGGRGWVVLGSGGTSLSGPEIEDAALSARTALGDVAAFELLLRRYQDRVFGMSLRMLGDHGEAEDASQEVFVTAWRRMSELSDPGAVRTWLFRIAHRHCLGVLRKRRDHRTYPTDDLSGVDGKSMVDGWTDPQRATEAGAGVRALRVALRQLPPAQRAVWLLAEVDGLSYAEIAELVGTGEQAVRGRLSRARTRLAESMRVWR</sequence>
<protein>
    <submittedName>
        <fullName evidence="8">Sigma-70 family RNA polymerase sigma factor</fullName>
    </submittedName>
</protein>
<dbReference type="InterPro" id="IPR013325">
    <property type="entry name" value="RNA_pol_sigma_r2"/>
</dbReference>
<dbReference type="InterPro" id="IPR036388">
    <property type="entry name" value="WH-like_DNA-bd_sf"/>
</dbReference>
<dbReference type="Pfam" id="PF04542">
    <property type="entry name" value="Sigma70_r2"/>
    <property type="match status" value="1"/>
</dbReference>
<comment type="caution">
    <text evidence="8">The sequence shown here is derived from an EMBL/GenBank/DDBJ whole genome shotgun (WGS) entry which is preliminary data.</text>
</comment>
<dbReference type="InterPro" id="IPR013249">
    <property type="entry name" value="RNA_pol_sigma70_r4_t2"/>
</dbReference>
<keyword evidence="9" id="KW-1185">Reference proteome</keyword>
<evidence type="ECO:0000256" key="2">
    <source>
        <dbReference type="ARBA" id="ARBA00023015"/>
    </source>
</evidence>
<keyword evidence="3" id="KW-0731">Sigma factor</keyword>
<reference evidence="8 9" key="2">
    <citation type="submission" date="2019-09" db="EMBL/GenBank/DDBJ databases">
        <authorList>
            <person name="Jin C."/>
        </authorList>
    </citation>
    <scope>NUCLEOTIDE SEQUENCE [LARGE SCALE GENOMIC DNA]</scope>
    <source>
        <strain evidence="8 9">AN110305</strain>
    </source>
</reference>
<dbReference type="InterPro" id="IPR013324">
    <property type="entry name" value="RNA_pol_sigma_r3/r4-like"/>
</dbReference>
<dbReference type="InterPro" id="IPR007627">
    <property type="entry name" value="RNA_pol_sigma70_r2"/>
</dbReference>
<accession>A0A5B2XGD9</accession>
<evidence type="ECO:0000256" key="5">
    <source>
        <dbReference type="ARBA" id="ARBA00023163"/>
    </source>
</evidence>
<dbReference type="Gene3D" id="1.10.1740.10">
    <property type="match status" value="1"/>
</dbReference>
<evidence type="ECO:0000256" key="1">
    <source>
        <dbReference type="ARBA" id="ARBA00010641"/>
    </source>
</evidence>
<dbReference type="EMBL" id="VUOB01000022">
    <property type="protein sequence ID" value="KAA2262194.1"/>
    <property type="molecule type" value="Genomic_DNA"/>
</dbReference>
<dbReference type="OrthoDB" id="5244716at2"/>
<organism evidence="8 9">
    <name type="scientific">Solihabitans fulvus</name>
    <dbReference type="NCBI Taxonomy" id="1892852"/>
    <lineage>
        <taxon>Bacteria</taxon>
        <taxon>Bacillati</taxon>
        <taxon>Actinomycetota</taxon>
        <taxon>Actinomycetes</taxon>
        <taxon>Pseudonocardiales</taxon>
        <taxon>Pseudonocardiaceae</taxon>
        <taxon>Solihabitans</taxon>
    </lineage>
</organism>
<dbReference type="CDD" id="cd06171">
    <property type="entry name" value="Sigma70_r4"/>
    <property type="match status" value="1"/>
</dbReference>
<dbReference type="NCBIfam" id="TIGR02937">
    <property type="entry name" value="sigma70-ECF"/>
    <property type="match status" value="1"/>
</dbReference>
<dbReference type="Gene3D" id="1.10.10.10">
    <property type="entry name" value="Winged helix-like DNA-binding domain superfamily/Winged helix DNA-binding domain"/>
    <property type="match status" value="1"/>
</dbReference>
<evidence type="ECO:0000259" key="6">
    <source>
        <dbReference type="Pfam" id="PF04542"/>
    </source>
</evidence>
<proteinExistence type="inferred from homology"/>
<feature type="domain" description="RNA polymerase sigma factor 70 region 4 type 2" evidence="7">
    <location>
        <begin position="152"/>
        <end position="204"/>
    </location>
</feature>
<dbReference type="AlphaFoldDB" id="A0A5B2XGD9"/>
<evidence type="ECO:0000256" key="4">
    <source>
        <dbReference type="ARBA" id="ARBA00023125"/>
    </source>
</evidence>
<keyword evidence="4" id="KW-0238">DNA-binding</keyword>
<dbReference type="InterPro" id="IPR039425">
    <property type="entry name" value="RNA_pol_sigma-70-like"/>
</dbReference>
<dbReference type="SUPFAM" id="SSF88946">
    <property type="entry name" value="Sigma2 domain of RNA polymerase sigma factors"/>
    <property type="match status" value="1"/>
</dbReference>
<dbReference type="GO" id="GO:0003677">
    <property type="term" value="F:DNA binding"/>
    <property type="evidence" value="ECO:0007669"/>
    <property type="project" value="UniProtKB-KW"/>
</dbReference>
<gene>
    <name evidence="8" type="ORF">F0L68_12920</name>
</gene>
<evidence type="ECO:0000313" key="8">
    <source>
        <dbReference type="EMBL" id="KAA2262194.1"/>
    </source>
</evidence>
<keyword evidence="2" id="KW-0805">Transcription regulation</keyword>
<evidence type="ECO:0000256" key="3">
    <source>
        <dbReference type="ARBA" id="ARBA00023082"/>
    </source>
</evidence>
<keyword evidence="5" id="KW-0804">Transcription</keyword>
<dbReference type="InterPro" id="IPR014284">
    <property type="entry name" value="RNA_pol_sigma-70_dom"/>
</dbReference>
<dbReference type="PANTHER" id="PTHR43133">
    <property type="entry name" value="RNA POLYMERASE ECF-TYPE SIGMA FACTO"/>
    <property type="match status" value="1"/>
</dbReference>
<feature type="domain" description="RNA polymerase sigma-70 region 2" evidence="6">
    <location>
        <begin position="50"/>
        <end position="116"/>
    </location>
</feature>
<dbReference type="SUPFAM" id="SSF88659">
    <property type="entry name" value="Sigma3 and sigma4 domains of RNA polymerase sigma factors"/>
    <property type="match status" value="1"/>
</dbReference>
<reference evidence="8 9" key="1">
    <citation type="submission" date="2019-09" db="EMBL/GenBank/DDBJ databases">
        <title>Goodfellowia gen. nov., a new genus of the Pseudonocardineae related to Actinoalloteichus, containing Goodfellowia coeruleoviolacea gen. nov., comb. nov. gen. nov., comb. nov.</title>
        <authorList>
            <person name="Labeda D."/>
        </authorList>
    </citation>
    <scope>NUCLEOTIDE SEQUENCE [LARGE SCALE GENOMIC DNA]</scope>
    <source>
        <strain evidence="8 9">AN110305</strain>
    </source>
</reference>
<dbReference type="PANTHER" id="PTHR43133:SF8">
    <property type="entry name" value="RNA POLYMERASE SIGMA FACTOR HI_1459-RELATED"/>
    <property type="match status" value="1"/>
</dbReference>
<name>A0A5B2XGD9_9PSEU</name>
<evidence type="ECO:0000259" key="7">
    <source>
        <dbReference type="Pfam" id="PF08281"/>
    </source>
</evidence>
<dbReference type="Proteomes" id="UP000323454">
    <property type="component" value="Unassembled WGS sequence"/>
</dbReference>